<dbReference type="SUPFAM" id="SSF53474">
    <property type="entry name" value="alpha/beta-Hydrolases"/>
    <property type="match status" value="1"/>
</dbReference>
<dbReference type="GO" id="GO:0005737">
    <property type="term" value="C:cytoplasm"/>
    <property type="evidence" value="ECO:0007669"/>
    <property type="project" value="TreeGrafter"/>
</dbReference>
<keyword evidence="4" id="KW-1185">Reference proteome</keyword>
<keyword evidence="1" id="KW-0378">Hydrolase</keyword>
<sequence length="224" mass="24394">MSNKILCLHGAGTSAAIMKSQFSSIASELERSLSATLFYVDASLNSPPHKAVDGIYDGPFKTWFTWSGEDPPLDEDIGSILDSFDQIYDIIEENGPFDGVIGFSQGATIAAAMLLHHHRQHPLDPPYALFKYSVLVSAAAIVDVDPIPILRDGKRRRLIQIPTLHVLGEEDDLFGEGIAMSKICAPQIASVLVHKQGHVIPRDPPTVKAVVKAVEALHHRAMIV</sequence>
<dbReference type="InterPro" id="IPR029058">
    <property type="entry name" value="AB_hydrolase_fold"/>
</dbReference>
<dbReference type="GO" id="GO:0019748">
    <property type="term" value="P:secondary metabolic process"/>
    <property type="evidence" value="ECO:0007669"/>
    <property type="project" value="TreeGrafter"/>
</dbReference>
<dbReference type="GO" id="GO:0016787">
    <property type="term" value="F:hydrolase activity"/>
    <property type="evidence" value="ECO:0007669"/>
    <property type="project" value="UniProtKB-KW"/>
</dbReference>
<dbReference type="PANTHER" id="PTHR48070:SF4">
    <property type="entry name" value="ESTERASE ALNB"/>
    <property type="match status" value="1"/>
</dbReference>
<feature type="domain" description="Serine hydrolase" evidence="2">
    <location>
        <begin position="3"/>
        <end position="209"/>
    </location>
</feature>
<evidence type="ECO:0000256" key="1">
    <source>
        <dbReference type="ARBA" id="ARBA00022801"/>
    </source>
</evidence>
<protein>
    <recommendedName>
        <fullName evidence="2">Serine hydrolase domain-containing protein</fullName>
    </recommendedName>
</protein>
<dbReference type="OrthoDB" id="2094269at2759"/>
<dbReference type="Gene3D" id="3.40.50.1820">
    <property type="entry name" value="alpha/beta hydrolase"/>
    <property type="match status" value="1"/>
</dbReference>
<reference evidence="3" key="1">
    <citation type="journal article" date="2020" name="Stud. Mycol.">
        <title>101 Dothideomycetes genomes: a test case for predicting lifestyles and emergence of pathogens.</title>
        <authorList>
            <person name="Haridas S."/>
            <person name="Albert R."/>
            <person name="Binder M."/>
            <person name="Bloem J."/>
            <person name="Labutti K."/>
            <person name="Salamov A."/>
            <person name="Andreopoulos B."/>
            <person name="Baker S."/>
            <person name="Barry K."/>
            <person name="Bills G."/>
            <person name="Bluhm B."/>
            <person name="Cannon C."/>
            <person name="Castanera R."/>
            <person name="Culley D."/>
            <person name="Daum C."/>
            <person name="Ezra D."/>
            <person name="Gonzalez J."/>
            <person name="Henrissat B."/>
            <person name="Kuo A."/>
            <person name="Liang C."/>
            <person name="Lipzen A."/>
            <person name="Lutzoni F."/>
            <person name="Magnuson J."/>
            <person name="Mondo S."/>
            <person name="Nolan M."/>
            <person name="Ohm R."/>
            <person name="Pangilinan J."/>
            <person name="Park H.-J."/>
            <person name="Ramirez L."/>
            <person name="Alfaro M."/>
            <person name="Sun H."/>
            <person name="Tritt A."/>
            <person name="Yoshinaga Y."/>
            <person name="Zwiers L.-H."/>
            <person name="Turgeon B."/>
            <person name="Goodwin S."/>
            <person name="Spatafora J."/>
            <person name="Crous P."/>
            <person name="Grigoriev I."/>
        </authorList>
    </citation>
    <scope>NUCLEOTIDE SEQUENCE</scope>
    <source>
        <strain evidence="3">CBS 113979</strain>
    </source>
</reference>
<proteinExistence type="predicted"/>
<evidence type="ECO:0000259" key="2">
    <source>
        <dbReference type="Pfam" id="PF03959"/>
    </source>
</evidence>
<evidence type="ECO:0000313" key="3">
    <source>
        <dbReference type="EMBL" id="KAF1988943.1"/>
    </source>
</evidence>
<accession>A0A6G1H6T4</accession>
<dbReference type="Pfam" id="PF03959">
    <property type="entry name" value="FSH1"/>
    <property type="match status" value="1"/>
</dbReference>
<evidence type="ECO:0000313" key="4">
    <source>
        <dbReference type="Proteomes" id="UP000800041"/>
    </source>
</evidence>
<dbReference type="PANTHER" id="PTHR48070">
    <property type="entry name" value="ESTERASE OVCA2"/>
    <property type="match status" value="1"/>
</dbReference>
<dbReference type="EMBL" id="ML977146">
    <property type="protein sequence ID" value="KAF1988943.1"/>
    <property type="molecule type" value="Genomic_DNA"/>
</dbReference>
<dbReference type="GO" id="GO:0005634">
    <property type="term" value="C:nucleus"/>
    <property type="evidence" value="ECO:0007669"/>
    <property type="project" value="TreeGrafter"/>
</dbReference>
<name>A0A6G1H6T4_9PEZI</name>
<dbReference type="Proteomes" id="UP000800041">
    <property type="component" value="Unassembled WGS sequence"/>
</dbReference>
<gene>
    <name evidence="3" type="ORF">K402DRAFT_327594</name>
</gene>
<dbReference type="InterPro" id="IPR050593">
    <property type="entry name" value="LovG"/>
</dbReference>
<dbReference type="AlphaFoldDB" id="A0A6G1H6T4"/>
<organism evidence="3 4">
    <name type="scientific">Aulographum hederae CBS 113979</name>
    <dbReference type="NCBI Taxonomy" id="1176131"/>
    <lineage>
        <taxon>Eukaryota</taxon>
        <taxon>Fungi</taxon>
        <taxon>Dikarya</taxon>
        <taxon>Ascomycota</taxon>
        <taxon>Pezizomycotina</taxon>
        <taxon>Dothideomycetes</taxon>
        <taxon>Pleosporomycetidae</taxon>
        <taxon>Aulographales</taxon>
        <taxon>Aulographaceae</taxon>
    </lineage>
</organism>
<dbReference type="InterPro" id="IPR005645">
    <property type="entry name" value="FSH-like_dom"/>
</dbReference>